<organism evidence="2 3">
    <name type="scientific">Lepidopterella palustris CBS 459.81</name>
    <dbReference type="NCBI Taxonomy" id="1314670"/>
    <lineage>
        <taxon>Eukaryota</taxon>
        <taxon>Fungi</taxon>
        <taxon>Dikarya</taxon>
        <taxon>Ascomycota</taxon>
        <taxon>Pezizomycotina</taxon>
        <taxon>Dothideomycetes</taxon>
        <taxon>Pleosporomycetidae</taxon>
        <taxon>Mytilinidiales</taxon>
        <taxon>Argynnaceae</taxon>
        <taxon>Lepidopterella</taxon>
    </lineage>
</organism>
<keyword evidence="3" id="KW-1185">Reference proteome</keyword>
<dbReference type="EMBL" id="KV744816">
    <property type="protein sequence ID" value="OCK85591.1"/>
    <property type="molecule type" value="Genomic_DNA"/>
</dbReference>
<dbReference type="PANTHER" id="PTHR35043">
    <property type="entry name" value="TRANSCRIPTION FACTOR DOMAIN-CONTAINING PROTEIN"/>
    <property type="match status" value="1"/>
</dbReference>
<dbReference type="OrthoDB" id="9451547at2759"/>
<feature type="transmembrane region" description="Helical" evidence="1">
    <location>
        <begin position="6"/>
        <end position="27"/>
    </location>
</feature>
<feature type="non-terminal residue" evidence="2">
    <location>
        <position position="1"/>
    </location>
</feature>
<dbReference type="PANTHER" id="PTHR35043:SF9">
    <property type="match status" value="1"/>
</dbReference>
<proteinExistence type="predicted"/>
<dbReference type="AlphaFoldDB" id="A0A8E2EKB2"/>
<protein>
    <submittedName>
        <fullName evidence="2">Uncharacterized protein</fullName>
    </submittedName>
</protein>
<gene>
    <name evidence="2" type="ORF">K432DRAFT_286468</name>
</gene>
<evidence type="ECO:0000256" key="1">
    <source>
        <dbReference type="SAM" id="Phobius"/>
    </source>
</evidence>
<dbReference type="Proteomes" id="UP000250266">
    <property type="component" value="Unassembled WGS sequence"/>
</dbReference>
<sequence length="57" mass="6595">PTSRGTYGILSTRMIIMVICVWAVMHLNLPRHNEESKQLWRKIGWLFLGLFAPELVA</sequence>
<keyword evidence="1" id="KW-0812">Transmembrane</keyword>
<reference evidence="2 3" key="1">
    <citation type="journal article" date="2016" name="Nat. Commun.">
        <title>Ectomycorrhizal ecology is imprinted in the genome of the dominant symbiotic fungus Cenococcum geophilum.</title>
        <authorList>
            <consortium name="DOE Joint Genome Institute"/>
            <person name="Peter M."/>
            <person name="Kohler A."/>
            <person name="Ohm R.A."/>
            <person name="Kuo A."/>
            <person name="Krutzmann J."/>
            <person name="Morin E."/>
            <person name="Arend M."/>
            <person name="Barry K.W."/>
            <person name="Binder M."/>
            <person name="Choi C."/>
            <person name="Clum A."/>
            <person name="Copeland A."/>
            <person name="Grisel N."/>
            <person name="Haridas S."/>
            <person name="Kipfer T."/>
            <person name="LaButti K."/>
            <person name="Lindquist E."/>
            <person name="Lipzen A."/>
            <person name="Maire R."/>
            <person name="Meier B."/>
            <person name="Mihaltcheva S."/>
            <person name="Molinier V."/>
            <person name="Murat C."/>
            <person name="Poggeler S."/>
            <person name="Quandt C.A."/>
            <person name="Sperisen C."/>
            <person name="Tritt A."/>
            <person name="Tisserant E."/>
            <person name="Crous P.W."/>
            <person name="Henrissat B."/>
            <person name="Nehls U."/>
            <person name="Egli S."/>
            <person name="Spatafora J.W."/>
            <person name="Grigoriev I.V."/>
            <person name="Martin F.M."/>
        </authorList>
    </citation>
    <scope>NUCLEOTIDE SEQUENCE [LARGE SCALE GENOMIC DNA]</scope>
    <source>
        <strain evidence="2 3">CBS 459.81</strain>
    </source>
</reference>
<keyword evidence="1" id="KW-1133">Transmembrane helix</keyword>
<keyword evidence="1" id="KW-0472">Membrane</keyword>
<accession>A0A8E2EKB2</accession>
<evidence type="ECO:0000313" key="2">
    <source>
        <dbReference type="EMBL" id="OCK85591.1"/>
    </source>
</evidence>
<evidence type="ECO:0000313" key="3">
    <source>
        <dbReference type="Proteomes" id="UP000250266"/>
    </source>
</evidence>
<name>A0A8E2EKB2_9PEZI</name>